<feature type="domain" description="DUF8101" evidence="1">
    <location>
        <begin position="2"/>
        <end position="86"/>
    </location>
</feature>
<dbReference type="Proteomes" id="UP000466535">
    <property type="component" value="Unassembled WGS sequence"/>
</dbReference>
<dbReference type="InterPro" id="IPR058414">
    <property type="entry name" value="DUF8101"/>
</dbReference>
<sequence length="87" mass="9493">MVDDVPTDVQTVLSQLLTASRKALDSGDTETCRRTISSVQSVATNKLPESERRARLRHGCERVQDLIGGDEAAAARAYVVAMESQME</sequence>
<keyword evidence="3" id="KW-1185">Reference proteome</keyword>
<proteinExistence type="predicted"/>
<evidence type="ECO:0000259" key="1">
    <source>
        <dbReference type="Pfam" id="PF26403"/>
    </source>
</evidence>
<dbReference type="RefSeq" id="WP_201289156.1">
    <property type="nucleotide sequence ID" value="NZ_WUUT01000001.1"/>
</dbReference>
<accession>A0A6B0T296</accession>
<dbReference type="OrthoDB" id="239532at2157"/>
<evidence type="ECO:0000313" key="3">
    <source>
        <dbReference type="Proteomes" id="UP000466535"/>
    </source>
</evidence>
<reference evidence="2 3" key="1">
    <citation type="submission" date="2019-12" db="EMBL/GenBank/DDBJ databases">
        <title>Isolation and characterization of three novel carbon monoxide-oxidizing members of Halobacteria from salione crusts and soils.</title>
        <authorList>
            <person name="Myers M.R."/>
            <person name="King G.M."/>
        </authorList>
    </citation>
    <scope>NUCLEOTIDE SEQUENCE [LARGE SCALE GENOMIC DNA]</scope>
    <source>
        <strain evidence="2 3">WSH3</strain>
    </source>
</reference>
<evidence type="ECO:0000313" key="2">
    <source>
        <dbReference type="EMBL" id="MXR50356.1"/>
    </source>
</evidence>
<comment type="caution">
    <text evidence="2">The sequence shown here is derived from an EMBL/GenBank/DDBJ whole genome shotgun (WGS) entry which is preliminary data.</text>
</comment>
<organism evidence="2 3">
    <name type="scientific">Halovenus carboxidivorans</name>
    <dbReference type="NCBI Taxonomy" id="2692199"/>
    <lineage>
        <taxon>Archaea</taxon>
        <taxon>Methanobacteriati</taxon>
        <taxon>Methanobacteriota</taxon>
        <taxon>Stenosarchaea group</taxon>
        <taxon>Halobacteria</taxon>
        <taxon>Halobacteriales</taxon>
        <taxon>Haloarculaceae</taxon>
        <taxon>Halovenus</taxon>
    </lineage>
</organism>
<dbReference type="AlphaFoldDB" id="A0A6B0T296"/>
<name>A0A6B0T296_9EURY</name>
<dbReference type="Pfam" id="PF26403">
    <property type="entry name" value="DUF8101"/>
    <property type="match status" value="1"/>
</dbReference>
<protein>
    <recommendedName>
        <fullName evidence="1">DUF8101 domain-containing protein</fullName>
    </recommendedName>
</protein>
<gene>
    <name evidence="2" type="ORF">GRX03_01875</name>
</gene>
<dbReference type="EMBL" id="WUUT01000001">
    <property type="protein sequence ID" value="MXR50356.1"/>
    <property type="molecule type" value="Genomic_DNA"/>
</dbReference>